<dbReference type="RefSeq" id="WP_113053501.1">
    <property type="nucleotide sequence ID" value="NZ_QEVW01000008.1"/>
</dbReference>
<evidence type="ECO:0000256" key="2">
    <source>
        <dbReference type="ARBA" id="ARBA00022525"/>
    </source>
</evidence>
<dbReference type="EMBL" id="QEVW01000008">
    <property type="protein sequence ID" value="RAW15021.1"/>
    <property type="molecule type" value="Genomic_DNA"/>
</dbReference>
<organism evidence="4 5">
    <name type="scientific">Paenibacillus taichungensis</name>
    <dbReference type="NCBI Taxonomy" id="484184"/>
    <lineage>
        <taxon>Bacteria</taxon>
        <taxon>Bacillati</taxon>
        <taxon>Bacillota</taxon>
        <taxon>Bacilli</taxon>
        <taxon>Bacillales</taxon>
        <taxon>Paenibacillaceae</taxon>
        <taxon>Paenibacillus</taxon>
    </lineage>
</organism>
<dbReference type="Proteomes" id="UP000250642">
    <property type="component" value="Unassembled WGS sequence"/>
</dbReference>
<name>A0A329QSI0_9BACL</name>
<protein>
    <recommendedName>
        <fullName evidence="6">Tissue inhibitor of metalloproteinase</fullName>
    </recommendedName>
</protein>
<evidence type="ECO:0000313" key="4">
    <source>
        <dbReference type="EMBL" id="RAW15021.1"/>
    </source>
</evidence>
<sequence length="188" mass="20915">MKRLVWFALILLLVGLGYTVFPGEKAYACSCVESNAQEKLKTSTSVFTGKVVKRGGVQIFSTDRVRAYTFEVDTAWKGVSSKRMTVMGNDAGSESCGIQLDKNQSYLIFAYQNKMDDKLHTNLCSGNVSVDQAGDALKLLGAGKVVSQDDFEKNDQGRSWSFYLMIYGGLILLLVLVSGWIWRRKKRA</sequence>
<keyword evidence="2" id="KW-0964">Secreted</keyword>
<keyword evidence="3" id="KW-0812">Transmembrane</keyword>
<evidence type="ECO:0000256" key="1">
    <source>
        <dbReference type="ARBA" id="ARBA00004613"/>
    </source>
</evidence>
<comment type="subcellular location">
    <subcellularLocation>
        <location evidence="1">Secreted</location>
    </subcellularLocation>
</comment>
<dbReference type="Gene3D" id="2.40.50.120">
    <property type="match status" value="1"/>
</dbReference>
<dbReference type="InterPro" id="IPR008993">
    <property type="entry name" value="TIMP-like_OB-fold"/>
</dbReference>
<accession>A0A329QSI0</accession>
<reference evidence="4 5" key="1">
    <citation type="submission" date="2018-04" db="EMBL/GenBank/DDBJ databases">
        <title>Paenibacillus taichungensis Genome sequencing and assembly.</title>
        <authorList>
            <person name="Xu J."/>
            <person name="Rensing C."/>
            <person name="Mazhar H.S."/>
        </authorList>
    </citation>
    <scope>NUCLEOTIDE SEQUENCE [LARGE SCALE GENOMIC DNA]</scope>
    <source>
        <strain evidence="4 5">NC1</strain>
    </source>
</reference>
<dbReference type="GO" id="GO:0008191">
    <property type="term" value="F:metalloendopeptidase inhibitor activity"/>
    <property type="evidence" value="ECO:0007669"/>
    <property type="project" value="InterPro"/>
</dbReference>
<feature type="transmembrane region" description="Helical" evidence="3">
    <location>
        <begin position="160"/>
        <end position="182"/>
    </location>
</feature>
<dbReference type="AlphaFoldDB" id="A0A329QSI0"/>
<keyword evidence="3" id="KW-0472">Membrane</keyword>
<evidence type="ECO:0008006" key="6">
    <source>
        <dbReference type="Google" id="ProtNLM"/>
    </source>
</evidence>
<dbReference type="InterPro" id="IPR001820">
    <property type="entry name" value="TIMP"/>
</dbReference>
<dbReference type="GO" id="GO:0005576">
    <property type="term" value="C:extracellular region"/>
    <property type="evidence" value="ECO:0007669"/>
    <property type="project" value="UniProtKB-SubCell"/>
</dbReference>
<proteinExistence type="predicted"/>
<dbReference type="SUPFAM" id="SSF50242">
    <property type="entry name" value="TIMP-like"/>
    <property type="match status" value="1"/>
</dbReference>
<dbReference type="Pfam" id="PF00965">
    <property type="entry name" value="TIMP"/>
    <property type="match status" value="1"/>
</dbReference>
<keyword evidence="3" id="KW-1133">Transmembrane helix</keyword>
<evidence type="ECO:0000313" key="5">
    <source>
        <dbReference type="Proteomes" id="UP000250642"/>
    </source>
</evidence>
<gene>
    <name evidence="4" type="ORF">DC345_13290</name>
</gene>
<comment type="caution">
    <text evidence="4">The sequence shown here is derived from an EMBL/GenBank/DDBJ whole genome shotgun (WGS) entry which is preliminary data.</text>
</comment>
<evidence type="ECO:0000256" key="3">
    <source>
        <dbReference type="SAM" id="Phobius"/>
    </source>
</evidence>